<evidence type="ECO:0000256" key="1">
    <source>
        <dbReference type="ARBA" id="ARBA00022553"/>
    </source>
</evidence>
<dbReference type="CDD" id="cd00383">
    <property type="entry name" value="trans_reg_C"/>
    <property type="match status" value="1"/>
</dbReference>
<dbReference type="InterPro" id="IPR039420">
    <property type="entry name" value="WalR-like"/>
</dbReference>
<evidence type="ECO:0000313" key="10">
    <source>
        <dbReference type="EMBL" id="MBM6758556.1"/>
    </source>
</evidence>
<dbReference type="SUPFAM" id="SSF52172">
    <property type="entry name" value="CheY-like"/>
    <property type="match status" value="1"/>
</dbReference>
<accession>A0ABS2EVF0</accession>
<dbReference type="InterPro" id="IPR011006">
    <property type="entry name" value="CheY-like_superfamily"/>
</dbReference>
<dbReference type="SMART" id="SM00448">
    <property type="entry name" value="REC"/>
    <property type="match status" value="1"/>
</dbReference>
<keyword evidence="2" id="KW-0902">Two-component regulatory system</keyword>
<evidence type="ECO:0000259" key="9">
    <source>
        <dbReference type="PROSITE" id="PS51755"/>
    </source>
</evidence>
<dbReference type="RefSeq" id="WP_204475737.1">
    <property type="nucleotide sequence ID" value="NZ_JACJJW010000017.1"/>
</dbReference>
<keyword evidence="4 7" id="KW-0238">DNA-binding</keyword>
<dbReference type="Pfam" id="PF00486">
    <property type="entry name" value="Trans_reg_C"/>
    <property type="match status" value="1"/>
</dbReference>
<reference evidence="10 11" key="1">
    <citation type="journal article" date="2021" name="Sci. Rep.">
        <title>The distribution of antibiotic resistance genes in chicken gut microbiota commensals.</title>
        <authorList>
            <person name="Juricova H."/>
            <person name="Matiasovicova J."/>
            <person name="Kubasova T."/>
            <person name="Cejkova D."/>
            <person name="Rychlik I."/>
        </authorList>
    </citation>
    <scope>NUCLEOTIDE SEQUENCE [LARGE SCALE GENOMIC DNA]</scope>
    <source>
        <strain evidence="10 11">An801</strain>
    </source>
</reference>
<dbReference type="Gene3D" id="1.10.10.10">
    <property type="entry name" value="Winged helix-like DNA-binding domain superfamily/Winged helix DNA-binding domain"/>
    <property type="match status" value="1"/>
</dbReference>
<evidence type="ECO:0000259" key="8">
    <source>
        <dbReference type="PROSITE" id="PS50110"/>
    </source>
</evidence>
<feature type="modified residue" description="4-aspartylphosphate" evidence="6">
    <location>
        <position position="52"/>
    </location>
</feature>
<dbReference type="InterPro" id="IPR036388">
    <property type="entry name" value="WH-like_DNA-bd_sf"/>
</dbReference>
<dbReference type="Gene3D" id="6.10.250.690">
    <property type="match status" value="1"/>
</dbReference>
<comment type="caution">
    <text evidence="10">The sequence shown here is derived from an EMBL/GenBank/DDBJ whole genome shotgun (WGS) entry which is preliminary data.</text>
</comment>
<keyword evidence="11" id="KW-1185">Reference proteome</keyword>
<dbReference type="Gene3D" id="3.40.50.2300">
    <property type="match status" value="1"/>
</dbReference>
<dbReference type="Proteomes" id="UP000703295">
    <property type="component" value="Unassembled WGS sequence"/>
</dbReference>
<evidence type="ECO:0000256" key="4">
    <source>
        <dbReference type="ARBA" id="ARBA00023125"/>
    </source>
</evidence>
<gene>
    <name evidence="10" type="ORF">H6A31_07670</name>
</gene>
<dbReference type="SMART" id="SM00862">
    <property type="entry name" value="Trans_reg_C"/>
    <property type="match status" value="1"/>
</dbReference>
<evidence type="ECO:0000256" key="7">
    <source>
        <dbReference type="PROSITE-ProRule" id="PRU01091"/>
    </source>
</evidence>
<dbReference type="EMBL" id="JACJJW010000017">
    <property type="protein sequence ID" value="MBM6758556.1"/>
    <property type="molecule type" value="Genomic_DNA"/>
</dbReference>
<sequence>MDKVLLVEDEVNIASFIKRGLEEFGYEVTVAYDGESGWNAIQNGVFNLLIFDIIMPKISGLELCRRYREQFGYTTPILLLTALGTTQNIVDGLNAGADDYVIKPFSFRELQARIAALLRRGSTNGTSAAELTYNDIVLNLSAHRAEREGVVIDLTVKECRLLEYFIHNHGVVLSREQLLKNVWDKNFNTNTNVVDVYVNYLRNKIDKGFSHKYIRTVVGVGYVME</sequence>
<feature type="domain" description="OmpR/PhoB-type" evidence="9">
    <location>
        <begin position="128"/>
        <end position="225"/>
    </location>
</feature>
<dbReference type="InterPro" id="IPR001867">
    <property type="entry name" value="OmpR/PhoB-type_DNA-bd"/>
</dbReference>
<dbReference type="PANTHER" id="PTHR48111">
    <property type="entry name" value="REGULATOR OF RPOS"/>
    <property type="match status" value="1"/>
</dbReference>
<evidence type="ECO:0000256" key="2">
    <source>
        <dbReference type="ARBA" id="ARBA00023012"/>
    </source>
</evidence>
<dbReference type="PROSITE" id="PS50110">
    <property type="entry name" value="RESPONSE_REGULATORY"/>
    <property type="match status" value="1"/>
</dbReference>
<keyword evidence="5" id="KW-0804">Transcription</keyword>
<keyword evidence="1 6" id="KW-0597">Phosphoprotein</keyword>
<evidence type="ECO:0000256" key="5">
    <source>
        <dbReference type="ARBA" id="ARBA00023163"/>
    </source>
</evidence>
<feature type="domain" description="Response regulatory" evidence="8">
    <location>
        <begin position="3"/>
        <end position="118"/>
    </location>
</feature>
<feature type="DNA-binding region" description="OmpR/PhoB-type" evidence="7">
    <location>
        <begin position="128"/>
        <end position="225"/>
    </location>
</feature>
<evidence type="ECO:0000256" key="6">
    <source>
        <dbReference type="PROSITE-ProRule" id="PRU00169"/>
    </source>
</evidence>
<dbReference type="PANTHER" id="PTHR48111:SF22">
    <property type="entry name" value="REGULATOR OF RPOS"/>
    <property type="match status" value="1"/>
</dbReference>
<keyword evidence="3" id="KW-0805">Transcription regulation</keyword>
<protein>
    <submittedName>
        <fullName evidence="10">Response regulator transcription factor</fullName>
    </submittedName>
</protein>
<organism evidence="10 11">
    <name type="scientific">Bacteroides mediterraneensis</name>
    <dbReference type="NCBI Taxonomy" id="1841856"/>
    <lineage>
        <taxon>Bacteria</taxon>
        <taxon>Pseudomonadati</taxon>
        <taxon>Bacteroidota</taxon>
        <taxon>Bacteroidia</taxon>
        <taxon>Bacteroidales</taxon>
        <taxon>Bacteroidaceae</taxon>
        <taxon>Bacteroides</taxon>
    </lineage>
</organism>
<dbReference type="PROSITE" id="PS51755">
    <property type="entry name" value="OMPR_PHOB"/>
    <property type="match status" value="1"/>
</dbReference>
<evidence type="ECO:0000256" key="3">
    <source>
        <dbReference type="ARBA" id="ARBA00023015"/>
    </source>
</evidence>
<proteinExistence type="predicted"/>
<evidence type="ECO:0000313" key="11">
    <source>
        <dbReference type="Proteomes" id="UP000703295"/>
    </source>
</evidence>
<dbReference type="Pfam" id="PF00072">
    <property type="entry name" value="Response_reg"/>
    <property type="match status" value="1"/>
</dbReference>
<dbReference type="InterPro" id="IPR001789">
    <property type="entry name" value="Sig_transdc_resp-reg_receiver"/>
</dbReference>
<name>A0ABS2EVF0_9BACE</name>